<comment type="pathway">
    <text evidence="2 11">Cofactor biosynthesis; NAD(+) biosynthesis; deamido-NAD(+) from nicotinate D-ribonucleotide: step 1/1.</text>
</comment>
<evidence type="ECO:0000256" key="4">
    <source>
        <dbReference type="ARBA" id="ARBA00022642"/>
    </source>
</evidence>
<protein>
    <recommendedName>
        <fullName evidence="11">Probable nicotinate-nucleotide adenylyltransferase</fullName>
        <ecNumber evidence="11">2.7.7.18</ecNumber>
    </recommendedName>
    <alternativeName>
        <fullName evidence="11">Deamido-NAD(+) diphosphorylase</fullName>
    </alternativeName>
    <alternativeName>
        <fullName evidence="11">Deamido-NAD(+) pyrophosphorylase</fullName>
    </alternativeName>
    <alternativeName>
        <fullName evidence="11">Nicotinate mononucleotide adenylyltransferase</fullName>
        <shortName evidence="11">NaMN adenylyltransferase</shortName>
    </alternativeName>
</protein>
<dbReference type="NCBIfam" id="TIGR00125">
    <property type="entry name" value="cyt_tran_rel"/>
    <property type="match status" value="1"/>
</dbReference>
<dbReference type="HAMAP" id="MF_00244">
    <property type="entry name" value="NaMN_adenylyltr"/>
    <property type="match status" value="1"/>
</dbReference>
<dbReference type="CDD" id="cd02165">
    <property type="entry name" value="NMNAT"/>
    <property type="match status" value="1"/>
</dbReference>
<dbReference type="PANTHER" id="PTHR39321">
    <property type="entry name" value="NICOTINATE-NUCLEOTIDE ADENYLYLTRANSFERASE-RELATED"/>
    <property type="match status" value="1"/>
</dbReference>
<evidence type="ECO:0000256" key="11">
    <source>
        <dbReference type="HAMAP-Rule" id="MF_00244"/>
    </source>
</evidence>
<evidence type="ECO:0000256" key="5">
    <source>
        <dbReference type="ARBA" id="ARBA00022679"/>
    </source>
</evidence>
<comment type="function">
    <text evidence="1 11">Catalyzes the reversible adenylation of nicotinate mononucleotide (NaMN) to nicotinic acid adenine dinucleotide (NaAD).</text>
</comment>
<dbReference type="GO" id="GO:0005524">
    <property type="term" value="F:ATP binding"/>
    <property type="evidence" value="ECO:0007669"/>
    <property type="project" value="UniProtKB-KW"/>
</dbReference>
<comment type="similarity">
    <text evidence="3 11">Belongs to the NadD family.</text>
</comment>
<dbReference type="SUPFAM" id="SSF52374">
    <property type="entry name" value="Nucleotidylyl transferase"/>
    <property type="match status" value="1"/>
</dbReference>
<dbReference type="EC" id="2.7.7.18" evidence="11"/>
<dbReference type="Pfam" id="PF01467">
    <property type="entry name" value="CTP_transf_like"/>
    <property type="match status" value="1"/>
</dbReference>
<keyword evidence="4 11" id="KW-0662">Pyridine nucleotide biosynthesis</keyword>
<evidence type="ECO:0000256" key="2">
    <source>
        <dbReference type="ARBA" id="ARBA00005019"/>
    </source>
</evidence>
<dbReference type="GO" id="GO:0004515">
    <property type="term" value="F:nicotinate-nucleotide adenylyltransferase activity"/>
    <property type="evidence" value="ECO:0007669"/>
    <property type="project" value="UniProtKB-UniRule"/>
</dbReference>
<comment type="caution">
    <text evidence="13">The sequence shown here is derived from an EMBL/GenBank/DDBJ whole genome shotgun (WGS) entry which is preliminary data.</text>
</comment>
<proteinExistence type="inferred from homology"/>
<evidence type="ECO:0000313" key="14">
    <source>
        <dbReference type="Proteomes" id="UP001139353"/>
    </source>
</evidence>
<accession>A0A9X2BXB8</accession>
<evidence type="ECO:0000256" key="10">
    <source>
        <dbReference type="ARBA" id="ARBA00048721"/>
    </source>
</evidence>
<evidence type="ECO:0000256" key="1">
    <source>
        <dbReference type="ARBA" id="ARBA00002324"/>
    </source>
</evidence>
<dbReference type="NCBIfam" id="TIGR00482">
    <property type="entry name" value="nicotinate (nicotinamide) nucleotide adenylyltransferase"/>
    <property type="match status" value="1"/>
</dbReference>
<evidence type="ECO:0000256" key="3">
    <source>
        <dbReference type="ARBA" id="ARBA00009014"/>
    </source>
</evidence>
<dbReference type="AlphaFoldDB" id="A0A9X2BXB8"/>
<reference evidence="13" key="1">
    <citation type="submission" date="2021-11" db="EMBL/GenBank/DDBJ databases">
        <title>BS-T2-15 a new species belonging to the Comamonadaceae family isolated from the soil of a French oak forest.</title>
        <authorList>
            <person name="Mieszkin S."/>
            <person name="Alain K."/>
        </authorList>
    </citation>
    <scope>NUCLEOTIDE SEQUENCE</scope>
    <source>
        <strain evidence="13">BS-T2-15</strain>
    </source>
</reference>
<evidence type="ECO:0000256" key="9">
    <source>
        <dbReference type="ARBA" id="ARBA00023027"/>
    </source>
</evidence>
<organism evidence="13 14">
    <name type="scientific">Scleromatobacter humisilvae</name>
    <dbReference type="NCBI Taxonomy" id="2897159"/>
    <lineage>
        <taxon>Bacteria</taxon>
        <taxon>Pseudomonadati</taxon>
        <taxon>Pseudomonadota</taxon>
        <taxon>Betaproteobacteria</taxon>
        <taxon>Burkholderiales</taxon>
        <taxon>Sphaerotilaceae</taxon>
        <taxon>Scleromatobacter</taxon>
    </lineage>
</organism>
<dbReference type="RefSeq" id="WP_275680306.1">
    <property type="nucleotide sequence ID" value="NZ_JAJLJH010000001.1"/>
</dbReference>
<name>A0A9X2BXB8_9BURK</name>
<evidence type="ECO:0000256" key="8">
    <source>
        <dbReference type="ARBA" id="ARBA00022840"/>
    </source>
</evidence>
<dbReference type="InterPro" id="IPR014729">
    <property type="entry name" value="Rossmann-like_a/b/a_fold"/>
</dbReference>
<keyword evidence="6 11" id="KW-0548">Nucleotidyltransferase</keyword>
<feature type="domain" description="Cytidyltransferase-like" evidence="12">
    <location>
        <begin position="35"/>
        <end position="196"/>
    </location>
</feature>
<sequence>MVARRRHARGRALHRLPASARLDHALTATTRTVGLFGGSFDPPHLAHRALAQAALAQLALDELVWVPARQSPHKADHAPASGADRVAMLQRMTEGEPRFSIDARELDRAGPSYTVDTLRQLHAEQPGTRWWLVIGQDQYARFDTWHDWRGILALAGLAVAARDADRVRAAPGLADVPHTLRIVEMTPLPHSASTVRSRAAAGLDVTALVGTPVARYIADHHLYRIAQP</sequence>
<dbReference type="EMBL" id="JAJLJH010000001">
    <property type="protein sequence ID" value="MCK9684272.1"/>
    <property type="molecule type" value="Genomic_DNA"/>
</dbReference>
<keyword evidence="14" id="KW-1185">Reference proteome</keyword>
<keyword evidence="9 11" id="KW-0520">NAD</keyword>
<dbReference type="GO" id="GO:0009435">
    <property type="term" value="P:NAD+ biosynthetic process"/>
    <property type="evidence" value="ECO:0007669"/>
    <property type="project" value="UniProtKB-UniRule"/>
</dbReference>
<evidence type="ECO:0000256" key="7">
    <source>
        <dbReference type="ARBA" id="ARBA00022741"/>
    </source>
</evidence>
<evidence type="ECO:0000313" key="13">
    <source>
        <dbReference type="EMBL" id="MCK9684272.1"/>
    </source>
</evidence>
<evidence type="ECO:0000256" key="6">
    <source>
        <dbReference type="ARBA" id="ARBA00022695"/>
    </source>
</evidence>
<keyword evidence="8 11" id="KW-0067">ATP-binding</keyword>
<dbReference type="Gene3D" id="3.40.50.620">
    <property type="entry name" value="HUPs"/>
    <property type="match status" value="1"/>
</dbReference>
<dbReference type="InterPro" id="IPR004821">
    <property type="entry name" value="Cyt_trans-like"/>
</dbReference>
<dbReference type="PANTHER" id="PTHR39321:SF3">
    <property type="entry name" value="PHOSPHOPANTETHEINE ADENYLYLTRANSFERASE"/>
    <property type="match status" value="1"/>
</dbReference>
<dbReference type="Proteomes" id="UP001139353">
    <property type="component" value="Unassembled WGS sequence"/>
</dbReference>
<evidence type="ECO:0000259" key="12">
    <source>
        <dbReference type="Pfam" id="PF01467"/>
    </source>
</evidence>
<dbReference type="InterPro" id="IPR005248">
    <property type="entry name" value="NadD/NMNAT"/>
</dbReference>
<keyword evidence="5 11" id="KW-0808">Transferase</keyword>
<keyword evidence="7 11" id="KW-0547">Nucleotide-binding</keyword>
<gene>
    <name evidence="11 13" type="primary">nadD</name>
    <name evidence="13" type="ORF">LPC04_00970</name>
</gene>
<comment type="catalytic activity">
    <reaction evidence="10 11">
        <text>nicotinate beta-D-ribonucleotide + ATP + H(+) = deamido-NAD(+) + diphosphate</text>
        <dbReference type="Rhea" id="RHEA:22860"/>
        <dbReference type="ChEBI" id="CHEBI:15378"/>
        <dbReference type="ChEBI" id="CHEBI:30616"/>
        <dbReference type="ChEBI" id="CHEBI:33019"/>
        <dbReference type="ChEBI" id="CHEBI:57502"/>
        <dbReference type="ChEBI" id="CHEBI:58437"/>
        <dbReference type="EC" id="2.7.7.18"/>
    </reaction>
</comment>